<sequence length="78" mass="8085">MRGRRRSRRAMVGGGAGEGNCFSGRRGKGRRRLNELRNGLDAAAAGAGAWCRRGTGVVPTGYGGRGPSYHRAVGGAVN</sequence>
<accession>A0A917YD86</accession>
<organism evidence="2 3">
    <name type="scientific">Streptomyces albiflavescens</name>
    <dbReference type="NCBI Taxonomy" id="1623582"/>
    <lineage>
        <taxon>Bacteria</taxon>
        <taxon>Bacillati</taxon>
        <taxon>Actinomycetota</taxon>
        <taxon>Actinomycetes</taxon>
        <taxon>Kitasatosporales</taxon>
        <taxon>Streptomycetaceae</taxon>
        <taxon>Streptomyces</taxon>
    </lineage>
</organism>
<protein>
    <submittedName>
        <fullName evidence="2">Uncharacterized protein</fullName>
    </submittedName>
</protein>
<reference evidence="2 3" key="1">
    <citation type="journal article" date="2014" name="Int. J. Syst. Evol. Microbiol.">
        <title>Complete genome sequence of Corynebacterium casei LMG S-19264T (=DSM 44701T), isolated from a smear-ripened cheese.</title>
        <authorList>
            <consortium name="US DOE Joint Genome Institute (JGI-PGF)"/>
            <person name="Walter F."/>
            <person name="Albersmeier A."/>
            <person name="Kalinowski J."/>
            <person name="Ruckert C."/>
        </authorList>
    </citation>
    <scope>NUCLEOTIDE SEQUENCE [LARGE SCALE GENOMIC DNA]</scope>
    <source>
        <strain evidence="2 3">CGMCC 4.7111</strain>
    </source>
</reference>
<evidence type="ECO:0000256" key="1">
    <source>
        <dbReference type="SAM" id="MobiDB-lite"/>
    </source>
</evidence>
<name>A0A917YD86_9ACTN</name>
<gene>
    <name evidence="2" type="ORF">GCM10011579_075170</name>
</gene>
<proteinExistence type="predicted"/>
<keyword evidence="3" id="KW-1185">Reference proteome</keyword>
<evidence type="ECO:0000313" key="3">
    <source>
        <dbReference type="Proteomes" id="UP000600365"/>
    </source>
</evidence>
<dbReference type="AlphaFoldDB" id="A0A917YD86"/>
<evidence type="ECO:0000313" key="2">
    <source>
        <dbReference type="EMBL" id="GGN84817.1"/>
    </source>
</evidence>
<dbReference type="EMBL" id="BMMM01000017">
    <property type="protein sequence ID" value="GGN84817.1"/>
    <property type="molecule type" value="Genomic_DNA"/>
</dbReference>
<dbReference type="Proteomes" id="UP000600365">
    <property type="component" value="Unassembled WGS sequence"/>
</dbReference>
<comment type="caution">
    <text evidence="2">The sequence shown here is derived from an EMBL/GenBank/DDBJ whole genome shotgun (WGS) entry which is preliminary data.</text>
</comment>
<feature type="region of interest" description="Disordered" evidence="1">
    <location>
        <begin position="1"/>
        <end position="27"/>
    </location>
</feature>